<reference evidence="1" key="1">
    <citation type="submission" date="2020-08" db="EMBL/GenBank/DDBJ databases">
        <title>Multicomponent nature underlies the extraordinary mechanical properties of spider dragline silk.</title>
        <authorList>
            <person name="Kono N."/>
            <person name="Nakamura H."/>
            <person name="Mori M."/>
            <person name="Yoshida Y."/>
            <person name="Ohtoshi R."/>
            <person name="Malay A.D."/>
            <person name="Moran D.A.P."/>
            <person name="Tomita M."/>
            <person name="Numata K."/>
            <person name="Arakawa K."/>
        </authorList>
    </citation>
    <scope>NUCLEOTIDE SEQUENCE</scope>
</reference>
<sequence>MTNLCFIILGRVIVEPCILWEERPGFWRSNTRSLGRIPEGTELTLKGLKQPIPLPEDNHPRIQHLLAKKNFQQEGKFGLHFLPLTLEGSKCQSARRKNVDTKKYEKCAYCLQMGGIGDIHIQILFAWECPGVSVTSFVPKSDFQSGNSAAVVAIA</sequence>
<gene>
    <name evidence="1" type="ORF">NPIL_88911</name>
</gene>
<comment type="caution">
    <text evidence="1">The sequence shown here is derived from an EMBL/GenBank/DDBJ whole genome shotgun (WGS) entry which is preliminary data.</text>
</comment>
<protein>
    <submittedName>
        <fullName evidence="1">Uncharacterized protein</fullName>
    </submittedName>
</protein>
<evidence type="ECO:0000313" key="1">
    <source>
        <dbReference type="EMBL" id="GFS30082.1"/>
    </source>
</evidence>
<proteinExistence type="predicted"/>
<dbReference type="OrthoDB" id="10509712at2759"/>
<dbReference type="EMBL" id="BMAW01041667">
    <property type="protein sequence ID" value="GFS30082.1"/>
    <property type="molecule type" value="Genomic_DNA"/>
</dbReference>
<organism evidence="1 2">
    <name type="scientific">Nephila pilipes</name>
    <name type="common">Giant wood spider</name>
    <name type="synonym">Nephila maculata</name>
    <dbReference type="NCBI Taxonomy" id="299642"/>
    <lineage>
        <taxon>Eukaryota</taxon>
        <taxon>Metazoa</taxon>
        <taxon>Ecdysozoa</taxon>
        <taxon>Arthropoda</taxon>
        <taxon>Chelicerata</taxon>
        <taxon>Arachnida</taxon>
        <taxon>Araneae</taxon>
        <taxon>Araneomorphae</taxon>
        <taxon>Entelegynae</taxon>
        <taxon>Araneoidea</taxon>
        <taxon>Nephilidae</taxon>
        <taxon>Nephila</taxon>
    </lineage>
</organism>
<accession>A0A8X6M7U1</accession>
<evidence type="ECO:0000313" key="2">
    <source>
        <dbReference type="Proteomes" id="UP000887013"/>
    </source>
</evidence>
<keyword evidence="2" id="KW-1185">Reference proteome</keyword>
<dbReference type="AlphaFoldDB" id="A0A8X6M7U1"/>
<name>A0A8X6M7U1_NEPPI</name>
<dbReference type="Proteomes" id="UP000887013">
    <property type="component" value="Unassembled WGS sequence"/>
</dbReference>